<dbReference type="Proteomes" id="UP001500979">
    <property type="component" value="Unassembled WGS sequence"/>
</dbReference>
<organism evidence="1 2">
    <name type="scientific">Saccharopolyspora taberi</name>
    <dbReference type="NCBI Taxonomy" id="60895"/>
    <lineage>
        <taxon>Bacteria</taxon>
        <taxon>Bacillati</taxon>
        <taxon>Actinomycetota</taxon>
        <taxon>Actinomycetes</taxon>
        <taxon>Pseudonocardiales</taxon>
        <taxon>Pseudonocardiaceae</taxon>
        <taxon>Saccharopolyspora</taxon>
    </lineage>
</organism>
<sequence length="61" mass="7265">MTLIEKEIPFRTKLRLMWVFGRTWCGLARFVRKNVSLHEFWLRSQCPWECDEAPPGKPQSG</sequence>
<name>A0ABN3VFQ6_9PSEU</name>
<accession>A0ABN3VFQ6</accession>
<proteinExistence type="predicted"/>
<evidence type="ECO:0000313" key="1">
    <source>
        <dbReference type="EMBL" id="GAA2798083.1"/>
    </source>
</evidence>
<protein>
    <submittedName>
        <fullName evidence="1">Uncharacterized protein</fullName>
    </submittedName>
</protein>
<dbReference type="EMBL" id="BAAAUX010000014">
    <property type="protein sequence ID" value="GAA2798083.1"/>
    <property type="molecule type" value="Genomic_DNA"/>
</dbReference>
<reference evidence="1 2" key="1">
    <citation type="journal article" date="2019" name="Int. J. Syst. Evol. Microbiol.">
        <title>The Global Catalogue of Microorganisms (GCM) 10K type strain sequencing project: providing services to taxonomists for standard genome sequencing and annotation.</title>
        <authorList>
            <consortium name="The Broad Institute Genomics Platform"/>
            <consortium name="The Broad Institute Genome Sequencing Center for Infectious Disease"/>
            <person name="Wu L."/>
            <person name="Ma J."/>
        </authorList>
    </citation>
    <scope>NUCLEOTIDE SEQUENCE [LARGE SCALE GENOMIC DNA]</scope>
    <source>
        <strain evidence="1 2">JCM 9383</strain>
    </source>
</reference>
<comment type="caution">
    <text evidence="1">The sequence shown here is derived from an EMBL/GenBank/DDBJ whole genome shotgun (WGS) entry which is preliminary data.</text>
</comment>
<gene>
    <name evidence="1" type="ORF">GCM10010470_36580</name>
</gene>
<evidence type="ECO:0000313" key="2">
    <source>
        <dbReference type="Proteomes" id="UP001500979"/>
    </source>
</evidence>
<keyword evidence="2" id="KW-1185">Reference proteome</keyword>